<evidence type="ECO:0000313" key="3">
    <source>
        <dbReference type="Proteomes" id="UP000249005"/>
    </source>
</evidence>
<dbReference type="Pfam" id="PF10805">
    <property type="entry name" value="DUF2730"/>
    <property type="match status" value="1"/>
</dbReference>
<protein>
    <submittedName>
        <fullName evidence="2">Protein of uncharacterized function (DUF2730)</fullName>
    </submittedName>
</protein>
<dbReference type="Proteomes" id="UP000249005">
    <property type="component" value="Chromosome 1"/>
</dbReference>
<dbReference type="AlphaFoldDB" id="A0A2X4U531"/>
<accession>A0A2X4U531</accession>
<dbReference type="KEGG" id="lri:NCTC12151_00302"/>
<evidence type="ECO:0000256" key="1">
    <source>
        <dbReference type="SAM" id="Phobius"/>
    </source>
</evidence>
<dbReference type="RefSeq" id="WP_027275826.1">
    <property type="nucleotide sequence ID" value="NZ_LR698987.1"/>
</dbReference>
<dbReference type="EMBL" id="LS483470">
    <property type="protein sequence ID" value="SQI34957.1"/>
    <property type="molecule type" value="Genomic_DNA"/>
</dbReference>
<gene>
    <name evidence="2" type="ORF">NCTC12151_00302</name>
</gene>
<evidence type="ECO:0000313" key="2">
    <source>
        <dbReference type="EMBL" id="SQI34957.1"/>
    </source>
</evidence>
<proteinExistence type="predicted"/>
<feature type="transmembrane region" description="Helical" evidence="1">
    <location>
        <begin position="12"/>
        <end position="32"/>
    </location>
</feature>
<keyword evidence="1" id="KW-1133">Transmembrane helix</keyword>
<organism evidence="2 3">
    <name type="scientific">Leminorella richardii</name>
    <dbReference type="NCBI Taxonomy" id="158841"/>
    <lineage>
        <taxon>Bacteria</taxon>
        <taxon>Pseudomonadati</taxon>
        <taxon>Pseudomonadota</taxon>
        <taxon>Gammaproteobacteria</taxon>
        <taxon>Enterobacterales</taxon>
        <taxon>Budviciaceae</taxon>
        <taxon>Leminorella</taxon>
    </lineage>
</organism>
<reference evidence="2 3" key="1">
    <citation type="submission" date="2018-06" db="EMBL/GenBank/DDBJ databases">
        <authorList>
            <consortium name="Pathogen Informatics"/>
            <person name="Doyle S."/>
        </authorList>
    </citation>
    <scope>NUCLEOTIDE SEQUENCE [LARGE SCALE GENOMIC DNA]</scope>
    <source>
        <strain evidence="2 3">NCTC12151</strain>
    </source>
</reference>
<name>A0A2X4U531_9GAMM</name>
<keyword evidence="1" id="KW-0472">Membrane</keyword>
<keyword evidence="3" id="KW-1185">Reference proteome</keyword>
<dbReference type="InterPro" id="IPR020269">
    <property type="entry name" value="Phage_Mu_Releasin"/>
</dbReference>
<keyword evidence="1" id="KW-0812">Transmembrane</keyword>
<sequence>MFDFIATHWSMVWSIGSAIVICALTVMARTYAKRDDVELLKTRMNALEKSLSSLPNQKELHALQLDMANLRGDLKAALPELRNLRNLSDLLLQNELKEKK</sequence>